<dbReference type="EMBL" id="JASNFN010000016">
    <property type="protein sequence ID" value="MDP5183816.1"/>
    <property type="molecule type" value="Genomic_DNA"/>
</dbReference>
<dbReference type="SUPFAM" id="SSF52788">
    <property type="entry name" value="Phosphotyrosine protein phosphatases I"/>
    <property type="match status" value="1"/>
</dbReference>
<keyword evidence="2" id="KW-0378">Hydrolase</keyword>
<evidence type="ECO:0000313" key="6">
    <source>
        <dbReference type="EMBL" id="MDP5183816.1"/>
    </source>
</evidence>
<reference evidence="7" key="1">
    <citation type="submission" date="2023-05" db="EMBL/GenBank/DDBJ databases">
        <title>Draft genome of Pseudofrankia sp. BMG5.37.</title>
        <authorList>
            <person name="Gtari M."/>
            <person name="Ghodhbane F."/>
            <person name="Sbissi I."/>
        </authorList>
    </citation>
    <scope>NUCLEOTIDE SEQUENCE [LARGE SCALE GENOMIC DNA]</scope>
    <source>
        <strain evidence="7">BMG 814</strain>
    </source>
</reference>
<keyword evidence="3" id="KW-0904">Protein phosphatase</keyword>
<dbReference type="Pfam" id="PF01451">
    <property type="entry name" value="LMWPc"/>
    <property type="match status" value="1"/>
</dbReference>
<accession>A0ABT9IE08</accession>
<dbReference type="Gene3D" id="3.40.50.2300">
    <property type="match status" value="1"/>
</dbReference>
<dbReference type="InterPro" id="IPR050438">
    <property type="entry name" value="LMW_PTPase"/>
</dbReference>
<evidence type="ECO:0000256" key="4">
    <source>
        <dbReference type="SAM" id="MobiDB-lite"/>
    </source>
</evidence>
<proteinExistence type="inferred from homology"/>
<comment type="caution">
    <text evidence="6">The sequence shown here is derived from an EMBL/GenBank/DDBJ whole genome shotgun (WGS) entry which is preliminary data.</text>
</comment>
<feature type="domain" description="Phosphotyrosine protein phosphatase I" evidence="5">
    <location>
        <begin position="11"/>
        <end position="194"/>
    </location>
</feature>
<dbReference type="PANTHER" id="PTHR11717:SF31">
    <property type="entry name" value="LOW MOLECULAR WEIGHT PROTEIN-TYROSINE-PHOSPHATASE ETP-RELATED"/>
    <property type="match status" value="1"/>
</dbReference>
<gene>
    <name evidence="6" type="ORF">QOZ88_14345</name>
</gene>
<keyword evidence="7" id="KW-1185">Reference proteome</keyword>
<dbReference type="SMART" id="SM00226">
    <property type="entry name" value="LMWPc"/>
    <property type="match status" value="1"/>
</dbReference>
<organism evidence="6 7">
    <name type="scientific">Blastococcus carthaginiensis</name>
    <dbReference type="NCBI Taxonomy" id="3050034"/>
    <lineage>
        <taxon>Bacteria</taxon>
        <taxon>Bacillati</taxon>
        <taxon>Actinomycetota</taxon>
        <taxon>Actinomycetes</taxon>
        <taxon>Geodermatophilales</taxon>
        <taxon>Geodermatophilaceae</taxon>
        <taxon>Blastococcus</taxon>
    </lineage>
</organism>
<evidence type="ECO:0000313" key="7">
    <source>
        <dbReference type="Proteomes" id="UP001233673"/>
    </source>
</evidence>
<feature type="region of interest" description="Disordered" evidence="4">
    <location>
        <begin position="216"/>
        <end position="266"/>
    </location>
</feature>
<dbReference type="Proteomes" id="UP001233673">
    <property type="component" value="Unassembled WGS sequence"/>
</dbReference>
<dbReference type="PRINTS" id="PR00719">
    <property type="entry name" value="LMWPTPASE"/>
</dbReference>
<protein>
    <recommendedName>
        <fullName evidence="5">Phosphotyrosine protein phosphatase I domain-containing protein</fullName>
    </recommendedName>
</protein>
<evidence type="ECO:0000259" key="5">
    <source>
        <dbReference type="SMART" id="SM00226"/>
    </source>
</evidence>
<dbReference type="InterPro" id="IPR036196">
    <property type="entry name" value="Ptyr_pPase_sf"/>
</dbReference>
<evidence type="ECO:0000256" key="2">
    <source>
        <dbReference type="ARBA" id="ARBA00022801"/>
    </source>
</evidence>
<dbReference type="PANTHER" id="PTHR11717">
    <property type="entry name" value="LOW MOLECULAR WEIGHT PROTEIN TYROSINE PHOSPHATASE"/>
    <property type="match status" value="1"/>
</dbReference>
<dbReference type="InterPro" id="IPR017867">
    <property type="entry name" value="Tyr_phospatase_low_mol_wt"/>
</dbReference>
<dbReference type="InterPro" id="IPR023485">
    <property type="entry name" value="Ptyr_pPase"/>
</dbReference>
<feature type="compositionally biased region" description="Low complexity" evidence="4">
    <location>
        <begin position="245"/>
        <end position="257"/>
    </location>
</feature>
<name>A0ABT9IE08_9ACTN</name>
<evidence type="ECO:0000256" key="1">
    <source>
        <dbReference type="ARBA" id="ARBA00011063"/>
    </source>
</evidence>
<comment type="similarity">
    <text evidence="1">Belongs to the low molecular weight phosphotyrosine protein phosphatase family.</text>
</comment>
<evidence type="ECO:0000256" key="3">
    <source>
        <dbReference type="ARBA" id="ARBA00022912"/>
    </source>
</evidence>
<sequence>MSDEQIPATPLTVLLVCTGNICRSAMGEGLGRSYLRGLLGDAASDVRLVSAGTRAVTGSPMHPRSALVISGFGGDPEGFVARQLEPGMVAEADLVLTLTRDHRRTVLELAPRALARTFTLREAAALLGALEDRPPEGEGFTGRARGLVAALAAARPGRRGDEGDDIADPIGRSLEGHEEVGQAVADALLPVLAALISLHPEVDGAVEPGPVRIAAHVDRSGGHPAPDGAVDGDGSLPAALDHRSAGPGRARRAFGAFGRRRRPASS</sequence>
<dbReference type="RefSeq" id="WP_306000423.1">
    <property type="nucleotide sequence ID" value="NZ_JASNFN010000016.1"/>
</dbReference>